<organism evidence="4 5">
    <name type="scientific">Cylindrotheca closterium</name>
    <dbReference type="NCBI Taxonomy" id="2856"/>
    <lineage>
        <taxon>Eukaryota</taxon>
        <taxon>Sar</taxon>
        <taxon>Stramenopiles</taxon>
        <taxon>Ochrophyta</taxon>
        <taxon>Bacillariophyta</taxon>
        <taxon>Bacillariophyceae</taxon>
        <taxon>Bacillariophycidae</taxon>
        <taxon>Bacillariales</taxon>
        <taxon>Bacillariaceae</taxon>
        <taxon>Cylindrotheca</taxon>
    </lineage>
</organism>
<keyword evidence="3" id="KW-0732">Signal</keyword>
<feature type="signal peptide" evidence="3">
    <location>
        <begin position="1"/>
        <end position="23"/>
    </location>
</feature>
<protein>
    <submittedName>
        <fullName evidence="4">Uncharacterized protein</fullName>
    </submittedName>
</protein>
<keyword evidence="1" id="KW-0175">Coiled coil</keyword>
<evidence type="ECO:0000313" key="4">
    <source>
        <dbReference type="EMBL" id="CAJ1965215.1"/>
    </source>
</evidence>
<feature type="compositionally biased region" description="Basic and acidic residues" evidence="2">
    <location>
        <begin position="162"/>
        <end position="175"/>
    </location>
</feature>
<dbReference type="AlphaFoldDB" id="A0AAD2JML8"/>
<feature type="coiled-coil region" evidence="1">
    <location>
        <begin position="356"/>
        <end position="383"/>
    </location>
</feature>
<evidence type="ECO:0000256" key="3">
    <source>
        <dbReference type="SAM" id="SignalP"/>
    </source>
</evidence>
<evidence type="ECO:0000313" key="5">
    <source>
        <dbReference type="Proteomes" id="UP001295423"/>
    </source>
</evidence>
<reference evidence="4" key="1">
    <citation type="submission" date="2023-08" db="EMBL/GenBank/DDBJ databases">
        <authorList>
            <person name="Audoor S."/>
            <person name="Bilcke G."/>
        </authorList>
    </citation>
    <scope>NUCLEOTIDE SEQUENCE</scope>
</reference>
<sequence length="619" mass="68769">MKFQTFVYCSPLCLLAMAMESNAFSGYVTSRNQYFPSGATVGTAPRGSSRSALALQAAHVSFSGTATSKYPLFVASSDGMNPRQERPSLRQKLQTALLLLSHWVSQLARKVRLPLAVLMSAWMLNFGGLSPLPAHAARATATPTKAAPSRPQKRPKQQQKASETEKSTSSSKDRNMKRAVIALGFGASLYSVTTNRKRGFGQAQQTDGEAPPMKVVEKLTLEDLEDLEHLEHEKTMEVLTTDVEIEESIAITSEAEFPLTSNDDDDVDDDEIVAKKKKEEDNPIIEFLDAVGANPEVVYGFLGSSLSFMASENLLISGITFAWIFKLFKESEASDFTDDDNGDQDDEEGVTAEIEADDEEEVIAKIEEETEEVIAEIKEEKVEETVIETEAVVEENKSHVVLEDYRPEELMAEASSIAEESPQVPEEIPTEITEEVVAETSTKIEEIEVTNDSSDEAEEEKEEEVIPNQETIEEVVAEEASEPLVHEEEEEEVISDQIEIEEVVAEETTEPIVKEEEEEEEIIANQATTIEEAVAEETAEPIVIEEEEEIIPDQIEIEEIVAEMTTEPIVLGKEEETIPNQEEIEDSVPEAKMSLGDRAYKVVVDLGLIEWDIKKREKK</sequence>
<name>A0AAD2JML8_9STRA</name>
<keyword evidence="5" id="KW-1185">Reference proteome</keyword>
<evidence type="ECO:0000256" key="2">
    <source>
        <dbReference type="SAM" id="MobiDB-lite"/>
    </source>
</evidence>
<dbReference type="Proteomes" id="UP001295423">
    <property type="component" value="Unassembled WGS sequence"/>
</dbReference>
<dbReference type="EMBL" id="CAKOGP040002202">
    <property type="protein sequence ID" value="CAJ1965215.1"/>
    <property type="molecule type" value="Genomic_DNA"/>
</dbReference>
<feature type="region of interest" description="Disordered" evidence="2">
    <location>
        <begin position="137"/>
        <end position="175"/>
    </location>
</feature>
<feature type="chain" id="PRO_5042288698" evidence="3">
    <location>
        <begin position="24"/>
        <end position="619"/>
    </location>
</feature>
<comment type="caution">
    <text evidence="4">The sequence shown here is derived from an EMBL/GenBank/DDBJ whole genome shotgun (WGS) entry which is preliminary data.</text>
</comment>
<proteinExistence type="predicted"/>
<accession>A0AAD2JML8</accession>
<gene>
    <name evidence="4" type="ORF">CYCCA115_LOCUS21005</name>
</gene>
<feature type="compositionally biased region" description="Low complexity" evidence="2">
    <location>
        <begin position="137"/>
        <end position="150"/>
    </location>
</feature>
<evidence type="ECO:0000256" key="1">
    <source>
        <dbReference type="SAM" id="Coils"/>
    </source>
</evidence>